<dbReference type="PANTHER" id="PTHR43289:SF34">
    <property type="entry name" value="SERINE_THREONINE-PROTEIN KINASE YBDM-RELATED"/>
    <property type="match status" value="1"/>
</dbReference>
<organism evidence="8 9">
    <name type="scientific">Actinomadura meyerae</name>
    <dbReference type="NCBI Taxonomy" id="240840"/>
    <lineage>
        <taxon>Bacteria</taxon>
        <taxon>Bacillati</taxon>
        <taxon>Actinomycetota</taxon>
        <taxon>Actinomycetes</taxon>
        <taxon>Streptosporangiales</taxon>
        <taxon>Thermomonosporaceae</taxon>
        <taxon>Actinomadura</taxon>
    </lineage>
</organism>
<keyword evidence="4 5" id="KW-0067">ATP-binding</keyword>
<dbReference type="PROSITE" id="PS00107">
    <property type="entry name" value="PROTEIN_KINASE_ATP"/>
    <property type="match status" value="1"/>
</dbReference>
<proteinExistence type="predicted"/>
<evidence type="ECO:0000256" key="2">
    <source>
        <dbReference type="ARBA" id="ARBA00022741"/>
    </source>
</evidence>
<feature type="binding site" evidence="5">
    <location>
        <position position="44"/>
    </location>
    <ligand>
        <name>ATP</name>
        <dbReference type="ChEBI" id="CHEBI:30616"/>
    </ligand>
</feature>
<feature type="region of interest" description="Disordered" evidence="6">
    <location>
        <begin position="286"/>
        <end position="351"/>
    </location>
</feature>
<dbReference type="PROSITE" id="PS50011">
    <property type="entry name" value="PROTEIN_KINASE_DOM"/>
    <property type="match status" value="1"/>
</dbReference>
<dbReference type="Gene3D" id="3.30.200.20">
    <property type="entry name" value="Phosphorylase Kinase, domain 1"/>
    <property type="match status" value="1"/>
</dbReference>
<keyword evidence="2 5" id="KW-0547">Nucleotide-binding</keyword>
<evidence type="ECO:0000256" key="4">
    <source>
        <dbReference type="ARBA" id="ARBA00022840"/>
    </source>
</evidence>
<feature type="domain" description="Protein kinase" evidence="7">
    <location>
        <begin position="16"/>
        <end position="273"/>
    </location>
</feature>
<dbReference type="PANTHER" id="PTHR43289">
    <property type="entry name" value="MITOGEN-ACTIVATED PROTEIN KINASE KINASE KINASE 20-RELATED"/>
    <property type="match status" value="1"/>
</dbReference>
<evidence type="ECO:0000256" key="6">
    <source>
        <dbReference type="SAM" id="MobiDB-lite"/>
    </source>
</evidence>
<protein>
    <submittedName>
        <fullName evidence="8">Serine/threonine protein kinase</fullName>
    </submittedName>
</protein>
<keyword evidence="9" id="KW-1185">Reference proteome</keyword>
<evidence type="ECO:0000256" key="3">
    <source>
        <dbReference type="ARBA" id="ARBA00022777"/>
    </source>
</evidence>
<dbReference type="GO" id="GO:0005524">
    <property type="term" value="F:ATP binding"/>
    <property type="evidence" value="ECO:0007669"/>
    <property type="project" value="UniProtKB-UniRule"/>
</dbReference>
<dbReference type="AlphaFoldDB" id="A0A239N9A6"/>
<evidence type="ECO:0000256" key="1">
    <source>
        <dbReference type="ARBA" id="ARBA00022679"/>
    </source>
</evidence>
<dbReference type="SMART" id="SM00220">
    <property type="entry name" value="S_TKc"/>
    <property type="match status" value="1"/>
</dbReference>
<keyword evidence="8" id="KW-0723">Serine/threonine-protein kinase</keyword>
<feature type="compositionally biased region" description="Pro residues" evidence="6">
    <location>
        <begin position="296"/>
        <end position="307"/>
    </location>
</feature>
<dbReference type="Pfam" id="PF00069">
    <property type="entry name" value="Pkinase"/>
    <property type="match status" value="1"/>
</dbReference>
<dbReference type="SUPFAM" id="SSF56112">
    <property type="entry name" value="Protein kinase-like (PK-like)"/>
    <property type="match status" value="1"/>
</dbReference>
<evidence type="ECO:0000256" key="5">
    <source>
        <dbReference type="PROSITE-ProRule" id="PRU10141"/>
    </source>
</evidence>
<dbReference type="PROSITE" id="PS00108">
    <property type="entry name" value="PROTEIN_KINASE_ST"/>
    <property type="match status" value="1"/>
</dbReference>
<dbReference type="Gene3D" id="1.10.510.10">
    <property type="entry name" value="Transferase(Phosphotransferase) domain 1"/>
    <property type="match status" value="1"/>
</dbReference>
<gene>
    <name evidence="8" type="ORF">SAMN05443665_103714</name>
</gene>
<feature type="compositionally biased region" description="Pro residues" evidence="6">
    <location>
        <begin position="327"/>
        <end position="338"/>
    </location>
</feature>
<keyword evidence="1" id="KW-0808">Transferase</keyword>
<dbReference type="EMBL" id="FZOR01000037">
    <property type="protein sequence ID" value="SNT50769.1"/>
    <property type="molecule type" value="Genomic_DNA"/>
</dbReference>
<sequence>MQAPLRDRDPRRLGPYRLTGRLGRGGMGTVFLGEDAAGRRVAVKVINPELADDEAFHDRFRREVTAARQVRRFCTAAVLDARLDGDPLYVVTEYVAGPSLDEAVRSGGPLRGGDLEALAVNIATALGAIHGAGIVHRDLKPSNVLLSPTGPRVIDFGIARALDAGDGPTRTGQFVGTPAYIAPELMHGREVTPAADVFSWGCVVAYAGTGRVPFAGETLPEIINRVTSDDPDLDGLDPAVQDLVARALAKDPSERPTVKQLLRSLTGEEAPGAEAGADVEKTLAEETPAEERPLTVPLPPGPQPSPPTAVATDPPTLPATAAATVPPSEPPPPGPAVPLTPRRPSRHGGHGRAIGLTAAVAIAGLLGVSGFLGLRGLADDDGSGGGTSGRGGDGTDAAALAANFRKGPPDEKDKLFEDDFKEEDSGWHRATTPTWDANYKDRKYELHVLPTTTVTAADAPVPDVPRSQLIEVKVESVANGGEAGVYCRGQSRGFAFLIKPEDGLARIIRLGSGQTGSLAIGKAELREGRNRVQAACVEGEGGAVHLGMWVNGRPVASSIATPDGGDPDAPSGIVLHRPENEPGSLAAVFDDFALCSV</sequence>
<reference evidence="8 9" key="1">
    <citation type="submission" date="2017-06" db="EMBL/GenBank/DDBJ databases">
        <authorList>
            <person name="Kim H.J."/>
            <person name="Triplett B.A."/>
        </authorList>
    </citation>
    <scope>NUCLEOTIDE SEQUENCE [LARGE SCALE GENOMIC DNA]</scope>
    <source>
        <strain evidence="8 9">DSM 44715</strain>
    </source>
</reference>
<evidence type="ECO:0000313" key="9">
    <source>
        <dbReference type="Proteomes" id="UP000198318"/>
    </source>
</evidence>
<evidence type="ECO:0000313" key="8">
    <source>
        <dbReference type="EMBL" id="SNT50769.1"/>
    </source>
</evidence>
<dbReference type="InterPro" id="IPR000719">
    <property type="entry name" value="Prot_kinase_dom"/>
</dbReference>
<dbReference type="CDD" id="cd14014">
    <property type="entry name" value="STKc_PknB_like"/>
    <property type="match status" value="1"/>
</dbReference>
<feature type="compositionally biased region" description="Low complexity" evidence="6">
    <location>
        <begin position="308"/>
        <end position="326"/>
    </location>
</feature>
<dbReference type="Proteomes" id="UP000198318">
    <property type="component" value="Unassembled WGS sequence"/>
</dbReference>
<dbReference type="InterPro" id="IPR008271">
    <property type="entry name" value="Ser/Thr_kinase_AS"/>
</dbReference>
<accession>A0A239N9A6</accession>
<dbReference type="GO" id="GO:0004674">
    <property type="term" value="F:protein serine/threonine kinase activity"/>
    <property type="evidence" value="ECO:0007669"/>
    <property type="project" value="UniProtKB-KW"/>
</dbReference>
<dbReference type="InterPro" id="IPR017441">
    <property type="entry name" value="Protein_kinase_ATP_BS"/>
</dbReference>
<name>A0A239N9A6_9ACTN</name>
<keyword evidence="3 8" id="KW-0418">Kinase</keyword>
<dbReference type="InterPro" id="IPR011009">
    <property type="entry name" value="Kinase-like_dom_sf"/>
</dbReference>
<dbReference type="RefSeq" id="WP_089329475.1">
    <property type="nucleotide sequence ID" value="NZ_FZOR01000037.1"/>
</dbReference>
<evidence type="ECO:0000259" key="7">
    <source>
        <dbReference type="PROSITE" id="PS50011"/>
    </source>
</evidence>